<dbReference type="GO" id="GO:0004134">
    <property type="term" value="F:4-alpha-glucanotransferase activity"/>
    <property type="evidence" value="ECO:0007669"/>
    <property type="project" value="UniProtKB-EC"/>
</dbReference>
<evidence type="ECO:0000256" key="8">
    <source>
        <dbReference type="ARBA" id="ARBA00031423"/>
    </source>
</evidence>
<evidence type="ECO:0000256" key="10">
    <source>
        <dbReference type="RuleBase" id="RU361207"/>
    </source>
</evidence>
<dbReference type="SUPFAM" id="SSF51445">
    <property type="entry name" value="(Trans)glycosidases"/>
    <property type="match status" value="1"/>
</dbReference>
<dbReference type="InterPro" id="IPR048458">
    <property type="entry name" value="MalQ_N"/>
</dbReference>
<evidence type="ECO:0000256" key="5">
    <source>
        <dbReference type="ARBA" id="ARBA00022676"/>
    </source>
</evidence>
<proteinExistence type="inferred from homology"/>
<dbReference type="PANTHER" id="PTHR32438:SF5">
    <property type="entry name" value="4-ALPHA-GLUCANOTRANSFERASE DPE1, CHLOROPLASTIC_AMYLOPLASTIC"/>
    <property type="match status" value="1"/>
</dbReference>
<evidence type="ECO:0000256" key="1">
    <source>
        <dbReference type="ARBA" id="ARBA00000439"/>
    </source>
</evidence>
<keyword evidence="14" id="KW-1185">Reference proteome</keyword>
<dbReference type="PANTHER" id="PTHR32438">
    <property type="entry name" value="4-ALPHA-GLUCANOTRANSFERASE DPE1, CHLOROPLASTIC/AMYLOPLASTIC"/>
    <property type="match status" value="1"/>
</dbReference>
<keyword evidence="6 10" id="KW-0808">Transferase</keyword>
<accession>A0A375I6T6</accession>
<evidence type="ECO:0000256" key="9">
    <source>
        <dbReference type="ARBA" id="ARBA00031501"/>
    </source>
</evidence>
<dbReference type="GO" id="GO:0005975">
    <property type="term" value="P:carbohydrate metabolic process"/>
    <property type="evidence" value="ECO:0007669"/>
    <property type="project" value="InterPro"/>
</dbReference>
<evidence type="ECO:0000256" key="3">
    <source>
        <dbReference type="ARBA" id="ARBA00012560"/>
    </source>
</evidence>
<dbReference type="Pfam" id="PF21226">
    <property type="entry name" value="MalQ_N"/>
    <property type="match status" value="1"/>
</dbReference>
<organism evidence="13 14">
    <name type="scientific">Propionibacterium ruminifibrarum</name>
    <dbReference type="NCBI Taxonomy" id="1962131"/>
    <lineage>
        <taxon>Bacteria</taxon>
        <taxon>Bacillati</taxon>
        <taxon>Actinomycetota</taxon>
        <taxon>Actinomycetes</taxon>
        <taxon>Propionibacteriales</taxon>
        <taxon>Propionibacteriaceae</taxon>
        <taxon>Propionibacterium</taxon>
    </lineage>
</organism>
<dbReference type="Pfam" id="PF02446">
    <property type="entry name" value="Glyco_hydro_77"/>
    <property type="match status" value="1"/>
</dbReference>
<dbReference type="NCBIfam" id="TIGR00217">
    <property type="entry name" value="malQ"/>
    <property type="match status" value="1"/>
</dbReference>
<feature type="domain" description="MalQ N-terminal beta-sandwich" evidence="12">
    <location>
        <begin position="69"/>
        <end position="159"/>
    </location>
</feature>
<gene>
    <name evidence="13" type="ORF">PROPJV5_1936</name>
</gene>
<feature type="compositionally biased region" description="Basic and acidic residues" evidence="11">
    <location>
        <begin position="714"/>
        <end position="723"/>
    </location>
</feature>
<name>A0A375I6T6_9ACTN</name>
<dbReference type="InterPro" id="IPR003385">
    <property type="entry name" value="Glyco_hydro_77"/>
</dbReference>
<evidence type="ECO:0000259" key="12">
    <source>
        <dbReference type="Pfam" id="PF21226"/>
    </source>
</evidence>
<evidence type="ECO:0000256" key="7">
    <source>
        <dbReference type="ARBA" id="ARBA00023277"/>
    </source>
</evidence>
<dbReference type="AlphaFoldDB" id="A0A375I6T6"/>
<evidence type="ECO:0000256" key="6">
    <source>
        <dbReference type="ARBA" id="ARBA00022679"/>
    </source>
</evidence>
<feature type="region of interest" description="Disordered" evidence="11">
    <location>
        <begin position="713"/>
        <end position="745"/>
    </location>
</feature>
<dbReference type="RefSeq" id="WP_119716090.1">
    <property type="nucleotide sequence ID" value="NZ_OMOH01000007.1"/>
</dbReference>
<evidence type="ECO:0000313" key="13">
    <source>
        <dbReference type="EMBL" id="SPF68962.1"/>
    </source>
</evidence>
<dbReference type="InterPro" id="IPR017853">
    <property type="entry name" value="GH"/>
</dbReference>
<evidence type="ECO:0000313" key="14">
    <source>
        <dbReference type="Proteomes" id="UP000265962"/>
    </source>
</evidence>
<evidence type="ECO:0000256" key="2">
    <source>
        <dbReference type="ARBA" id="ARBA00005684"/>
    </source>
</evidence>
<dbReference type="EMBL" id="OMOH01000007">
    <property type="protein sequence ID" value="SPF68962.1"/>
    <property type="molecule type" value="Genomic_DNA"/>
</dbReference>
<comment type="catalytic activity">
    <reaction evidence="1 10">
        <text>Transfers a segment of a (1-&gt;4)-alpha-D-glucan to a new position in an acceptor, which may be glucose or a (1-&gt;4)-alpha-D-glucan.</text>
        <dbReference type="EC" id="2.4.1.25"/>
    </reaction>
</comment>
<dbReference type="EC" id="2.4.1.25" evidence="3 10"/>
<sequence length="745" mass="83596">MALSDPALNRLAELFGIATQFWDWKGRRVDVTDETVIKVLAALGVDASTPKAADEAVLAQLDKPWRRVLPPVVVTRAGSASTINVHVEDGHPAQVRVRLEDGGLRDLQQVDNWEPARPIDGRMIGEASFALPADLPLGYHRIQLFSDDLQAETTLIVSPAFLGFPRAMGDQRIWGYAAQLYSVRSADSWGTGDFYDLGALAGWSASQQYAGYVLINPVHAAEPVEPLESSPYLPTSRLFVNPMYIRPEAIAEYAFLEETDRARVQSAKAELAGRLAGSERIERDICWSLKRRALRIIWAAGRDDHRQMMFEAYRRREGRMLRDYATWAALTQELGRDWRLWPPQYQRPTSPEVDAFRVEHADEIDFQCWLQWIASVQAGRAQQTALDAGMAVGVVTDLAVGVSAAGADTWMMNDVYAENMTVGAPPDAYNQLGQDWGQPPWRPDRLEDLAYAPFRTMVRNALRHAGGMRMDHIIGMFRLWWVPAGSGPREGTYVRYDHEALIGIIALEAYRAQAMVIGEDLGTVEPWVREYLASRGILGTSVLWFEEEDGHPRAMESWREYAMASVNTHDLPPTAGYLDKSHVRLRHGLGLLTESLEEEERLADEEQERWMAYLRAVGALDESPDDVTEARVLGLYRMLTRTPSRVLCATLVDAVGEKRIQNQPGTIDEYPNWRVPLGGPDGQPLLLEDIYAMERPMRLAAVLNGFTQVPAPWERSDEVESRPVSRRVPLRAAPGRHGLPRTSRA</sequence>
<keyword evidence="7 10" id="KW-0119">Carbohydrate metabolism</keyword>
<evidence type="ECO:0000256" key="11">
    <source>
        <dbReference type="SAM" id="MobiDB-lite"/>
    </source>
</evidence>
<dbReference type="OrthoDB" id="9811841at2"/>
<dbReference type="Gene3D" id="3.20.20.80">
    <property type="entry name" value="Glycosidases"/>
    <property type="match status" value="1"/>
</dbReference>
<comment type="similarity">
    <text evidence="2 10">Belongs to the disproportionating enzyme family.</text>
</comment>
<keyword evidence="5 10" id="KW-0328">Glycosyltransferase</keyword>
<evidence type="ECO:0000256" key="4">
    <source>
        <dbReference type="ARBA" id="ARBA00020295"/>
    </source>
</evidence>
<dbReference type="Proteomes" id="UP000265962">
    <property type="component" value="Unassembled WGS sequence"/>
</dbReference>
<reference evidence="14" key="1">
    <citation type="submission" date="2018-02" db="EMBL/GenBank/DDBJ databases">
        <authorList>
            <person name="Hornung B."/>
        </authorList>
    </citation>
    <scope>NUCLEOTIDE SEQUENCE [LARGE SCALE GENOMIC DNA]</scope>
</reference>
<protein>
    <recommendedName>
        <fullName evidence="4 10">4-alpha-glucanotransferase</fullName>
        <ecNumber evidence="3 10">2.4.1.25</ecNumber>
    </recommendedName>
    <alternativeName>
        <fullName evidence="8 10">Amylomaltase</fullName>
    </alternativeName>
    <alternativeName>
        <fullName evidence="9 10">Disproportionating enzyme</fullName>
    </alternativeName>
</protein>